<dbReference type="InterPro" id="IPR036397">
    <property type="entry name" value="RNaseH_sf"/>
</dbReference>
<dbReference type="GO" id="GO:0006139">
    <property type="term" value="P:nucleobase-containing compound metabolic process"/>
    <property type="evidence" value="ECO:0007669"/>
    <property type="project" value="InterPro"/>
</dbReference>
<dbReference type="Pfam" id="PF01612">
    <property type="entry name" value="DNA_pol_A_exo1"/>
    <property type="match status" value="1"/>
</dbReference>
<proteinExistence type="predicted"/>
<dbReference type="InterPro" id="IPR051132">
    <property type="entry name" value="3-5_Exonuclease_domain"/>
</dbReference>
<dbReference type="AlphaFoldDB" id="A2XPE5"/>
<evidence type="ECO:0000313" key="4">
    <source>
        <dbReference type="EMBL" id="EAY92705.1"/>
    </source>
</evidence>
<keyword evidence="1" id="KW-0540">Nuclease</keyword>
<feature type="domain" description="3'-5' exonuclease" evidence="3">
    <location>
        <begin position="16"/>
        <end position="209"/>
    </location>
</feature>
<dbReference type="InterPro" id="IPR012337">
    <property type="entry name" value="RNaseH-like_sf"/>
</dbReference>
<evidence type="ECO:0000256" key="1">
    <source>
        <dbReference type="ARBA" id="ARBA00022722"/>
    </source>
</evidence>
<dbReference type="PANTHER" id="PTHR13620:SF39">
    <property type="entry name" value="OS04G0225100 PROTEIN"/>
    <property type="match status" value="1"/>
</dbReference>
<evidence type="ECO:0000259" key="3">
    <source>
        <dbReference type="SMART" id="SM00474"/>
    </source>
</evidence>
<keyword evidence="2" id="KW-0378">Hydrolase</keyword>
<dbReference type="CDD" id="cd06141">
    <property type="entry name" value="WRN_exo"/>
    <property type="match status" value="1"/>
</dbReference>
<sequence length="231" mass="25481">MATEIEAYYDDGSGTYLLSFDEDFLDATLTKSGGKVESWLGETYRIHRSCGHPLVVGLDVEWRPAAPVPGPVAVLQLCVDRRCLVFQILHADYVPDALSRFLADPRFTFVGVGVRDDAARLRVGYGLEVPRAVDLRALAADTLGRPDLRRAGLRALVREVMGVQMDKPHHVRVSAWDKRNLSEDQFKYACTRRVRVPGRSAGGSTPATATAHDDVVSFVVGWTGLLTFCHI</sequence>
<dbReference type="OMA" id="CSWINET"/>
<dbReference type="STRING" id="39946.A2XPE5"/>
<dbReference type="EMBL" id="CM000128">
    <property type="protein sequence ID" value="EAY92705.1"/>
    <property type="molecule type" value="Genomic_DNA"/>
</dbReference>
<reference evidence="4 5" key="1">
    <citation type="journal article" date="2005" name="PLoS Biol.">
        <title>The genomes of Oryza sativa: a history of duplications.</title>
        <authorList>
            <person name="Yu J."/>
            <person name="Wang J."/>
            <person name="Lin W."/>
            <person name="Li S."/>
            <person name="Li H."/>
            <person name="Zhou J."/>
            <person name="Ni P."/>
            <person name="Dong W."/>
            <person name="Hu S."/>
            <person name="Zeng C."/>
            <person name="Zhang J."/>
            <person name="Zhang Y."/>
            <person name="Li R."/>
            <person name="Xu Z."/>
            <person name="Li S."/>
            <person name="Li X."/>
            <person name="Zheng H."/>
            <person name="Cong L."/>
            <person name="Lin L."/>
            <person name="Yin J."/>
            <person name="Geng J."/>
            <person name="Li G."/>
            <person name="Shi J."/>
            <person name="Liu J."/>
            <person name="Lv H."/>
            <person name="Li J."/>
            <person name="Wang J."/>
            <person name="Deng Y."/>
            <person name="Ran L."/>
            <person name="Shi X."/>
            <person name="Wang X."/>
            <person name="Wu Q."/>
            <person name="Li C."/>
            <person name="Ren X."/>
            <person name="Wang J."/>
            <person name="Wang X."/>
            <person name="Li D."/>
            <person name="Liu D."/>
            <person name="Zhang X."/>
            <person name="Ji Z."/>
            <person name="Zhao W."/>
            <person name="Sun Y."/>
            <person name="Zhang Z."/>
            <person name="Bao J."/>
            <person name="Han Y."/>
            <person name="Dong L."/>
            <person name="Ji J."/>
            <person name="Chen P."/>
            <person name="Wu S."/>
            <person name="Liu J."/>
            <person name="Xiao Y."/>
            <person name="Bu D."/>
            <person name="Tan J."/>
            <person name="Yang L."/>
            <person name="Ye C."/>
            <person name="Zhang J."/>
            <person name="Xu J."/>
            <person name="Zhou Y."/>
            <person name="Yu Y."/>
            <person name="Zhang B."/>
            <person name="Zhuang S."/>
            <person name="Wei H."/>
            <person name="Liu B."/>
            <person name="Lei M."/>
            <person name="Yu H."/>
            <person name="Li Y."/>
            <person name="Xu H."/>
            <person name="Wei S."/>
            <person name="He X."/>
            <person name="Fang L."/>
            <person name="Zhang Z."/>
            <person name="Zhang Y."/>
            <person name="Huang X."/>
            <person name="Su Z."/>
            <person name="Tong W."/>
            <person name="Li J."/>
            <person name="Tong Z."/>
            <person name="Li S."/>
            <person name="Ye J."/>
            <person name="Wang L."/>
            <person name="Fang L."/>
            <person name="Lei T."/>
            <person name="Chen C."/>
            <person name="Chen H."/>
            <person name="Xu Z."/>
            <person name="Li H."/>
            <person name="Huang H."/>
            <person name="Zhang F."/>
            <person name="Xu H."/>
            <person name="Li N."/>
            <person name="Zhao C."/>
            <person name="Li S."/>
            <person name="Dong L."/>
            <person name="Huang Y."/>
            <person name="Li L."/>
            <person name="Xi Y."/>
            <person name="Qi Q."/>
            <person name="Li W."/>
            <person name="Zhang B."/>
            <person name="Hu W."/>
            <person name="Zhang Y."/>
            <person name="Tian X."/>
            <person name="Jiao Y."/>
            <person name="Liang X."/>
            <person name="Jin J."/>
            <person name="Gao L."/>
            <person name="Zheng W."/>
            <person name="Hao B."/>
            <person name="Liu S."/>
            <person name="Wang W."/>
            <person name="Yuan L."/>
            <person name="Cao M."/>
            <person name="McDermott J."/>
            <person name="Samudrala R."/>
            <person name="Wang J."/>
            <person name="Wong G.K."/>
            <person name="Yang H."/>
        </authorList>
    </citation>
    <scope>NUCLEOTIDE SEQUENCE [LARGE SCALE GENOMIC DNA]</scope>
    <source>
        <strain evidence="5">cv. 93-11</strain>
    </source>
</reference>
<accession>A2XPE5</accession>
<gene>
    <name evidence="4" type="ORF">OsI_14456</name>
</gene>
<dbReference type="InterPro" id="IPR002562">
    <property type="entry name" value="3'-5'_exonuclease_dom"/>
</dbReference>
<dbReference type="Gramene" id="BGIOSGA009378-TA">
    <property type="protein sequence ID" value="BGIOSGA009378-PA"/>
    <property type="gene ID" value="BGIOSGA009378"/>
</dbReference>
<evidence type="ECO:0000313" key="5">
    <source>
        <dbReference type="Proteomes" id="UP000007015"/>
    </source>
</evidence>
<dbReference type="SMART" id="SM00474">
    <property type="entry name" value="35EXOc"/>
    <property type="match status" value="1"/>
</dbReference>
<dbReference type="GO" id="GO:0008408">
    <property type="term" value="F:3'-5' exonuclease activity"/>
    <property type="evidence" value="ECO:0007669"/>
    <property type="project" value="InterPro"/>
</dbReference>
<dbReference type="HOGENOM" id="CLU_049674_3_2_1"/>
<name>A2XPE5_ORYSI</name>
<protein>
    <recommendedName>
        <fullName evidence="3">3'-5' exonuclease domain-containing protein</fullName>
    </recommendedName>
</protein>
<dbReference type="FunFam" id="3.30.420.10:FF:000054">
    <property type="entry name" value="Werner Syndrome-like exonuclease"/>
    <property type="match status" value="1"/>
</dbReference>
<organism evidence="4 5">
    <name type="scientific">Oryza sativa subsp. indica</name>
    <name type="common">Rice</name>
    <dbReference type="NCBI Taxonomy" id="39946"/>
    <lineage>
        <taxon>Eukaryota</taxon>
        <taxon>Viridiplantae</taxon>
        <taxon>Streptophyta</taxon>
        <taxon>Embryophyta</taxon>
        <taxon>Tracheophyta</taxon>
        <taxon>Spermatophyta</taxon>
        <taxon>Magnoliopsida</taxon>
        <taxon>Liliopsida</taxon>
        <taxon>Poales</taxon>
        <taxon>Poaceae</taxon>
        <taxon>BOP clade</taxon>
        <taxon>Oryzoideae</taxon>
        <taxon>Oryzeae</taxon>
        <taxon>Oryzinae</taxon>
        <taxon>Oryza</taxon>
        <taxon>Oryza sativa</taxon>
    </lineage>
</organism>
<dbReference type="GO" id="GO:0003676">
    <property type="term" value="F:nucleic acid binding"/>
    <property type="evidence" value="ECO:0007669"/>
    <property type="project" value="InterPro"/>
</dbReference>
<dbReference type="Proteomes" id="UP000007015">
    <property type="component" value="Chromosome 3"/>
</dbReference>
<dbReference type="PANTHER" id="PTHR13620">
    <property type="entry name" value="3-5 EXONUCLEASE"/>
    <property type="match status" value="1"/>
</dbReference>
<dbReference type="SUPFAM" id="SSF53098">
    <property type="entry name" value="Ribonuclease H-like"/>
    <property type="match status" value="1"/>
</dbReference>
<dbReference type="Gene3D" id="3.30.420.10">
    <property type="entry name" value="Ribonuclease H-like superfamily/Ribonuclease H"/>
    <property type="match status" value="1"/>
</dbReference>
<dbReference type="GO" id="GO:0005634">
    <property type="term" value="C:nucleus"/>
    <property type="evidence" value="ECO:0007669"/>
    <property type="project" value="TreeGrafter"/>
</dbReference>
<evidence type="ECO:0000256" key="2">
    <source>
        <dbReference type="ARBA" id="ARBA00022801"/>
    </source>
</evidence>
<dbReference type="GO" id="GO:0005737">
    <property type="term" value="C:cytoplasm"/>
    <property type="evidence" value="ECO:0007669"/>
    <property type="project" value="TreeGrafter"/>
</dbReference>
<keyword evidence="5" id="KW-1185">Reference proteome</keyword>